<gene>
    <name evidence="2" type="ORF">AYR66_06150</name>
</gene>
<organism evidence="2 3">
    <name type="scientific">Noviherbaspirillum denitrificans</name>
    <dbReference type="NCBI Taxonomy" id="1968433"/>
    <lineage>
        <taxon>Bacteria</taxon>
        <taxon>Pseudomonadati</taxon>
        <taxon>Pseudomonadota</taxon>
        <taxon>Betaproteobacteria</taxon>
        <taxon>Burkholderiales</taxon>
        <taxon>Oxalobacteraceae</taxon>
        <taxon>Noviherbaspirillum</taxon>
    </lineage>
</organism>
<feature type="domain" description="Ice-binding protein C-terminal" evidence="1">
    <location>
        <begin position="126"/>
        <end position="148"/>
    </location>
</feature>
<dbReference type="Proteomes" id="UP000197535">
    <property type="component" value="Unassembled WGS sequence"/>
</dbReference>
<comment type="caution">
    <text evidence="2">The sequence shown here is derived from an EMBL/GenBank/DDBJ whole genome shotgun (WGS) entry which is preliminary data.</text>
</comment>
<dbReference type="InterPro" id="IPR013424">
    <property type="entry name" value="Ice-binding_C"/>
</dbReference>
<evidence type="ECO:0000313" key="2">
    <source>
        <dbReference type="EMBL" id="OWW19139.1"/>
    </source>
</evidence>
<evidence type="ECO:0000313" key="3">
    <source>
        <dbReference type="Proteomes" id="UP000197535"/>
    </source>
</evidence>
<protein>
    <recommendedName>
        <fullName evidence="1">Ice-binding protein C-terminal domain-containing protein</fullName>
    </recommendedName>
</protein>
<name>A0A254T917_9BURK</name>
<proteinExistence type="predicted"/>
<keyword evidence="3" id="KW-1185">Reference proteome</keyword>
<dbReference type="NCBIfam" id="TIGR02595">
    <property type="entry name" value="PEP_CTERM"/>
    <property type="match status" value="1"/>
</dbReference>
<dbReference type="EMBL" id="LSTO01000001">
    <property type="protein sequence ID" value="OWW19139.1"/>
    <property type="molecule type" value="Genomic_DNA"/>
</dbReference>
<dbReference type="NCBIfam" id="NF041927">
    <property type="entry name" value="Xrt_dep_XDP1"/>
    <property type="match status" value="1"/>
</dbReference>
<dbReference type="InterPro" id="IPR049672">
    <property type="entry name" value="Xrt_dep_XDP1"/>
</dbReference>
<dbReference type="Pfam" id="PF07589">
    <property type="entry name" value="PEP-CTERM"/>
    <property type="match status" value="1"/>
</dbReference>
<sequence>MDGNGTVDMVTLAFSDAVMLSAITLGWTKTDSDISVLRYTGTSKPAINGKSISGLFSSGWELVGSYADLTSGTAKSINPLGLYSSLWMISAYSSSYGMTGTGLSNGNDYVKLGSISGKTAPPPTHVPEPGTLALMGAAAAGFIATRRRRKA</sequence>
<evidence type="ECO:0000259" key="1">
    <source>
        <dbReference type="Pfam" id="PF07589"/>
    </source>
</evidence>
<reference evidence="2 3" key="1">
    <citation type="submission" date="2016-02" db="EMBL/GenBank/DDBJ databases">
        <authorList>
            <person name="Wen L."/>
            <person name="He K."/>
            <person name="Yang H."/>
        </authorList>
    </citation>
    <scope>NUCLEOTIDE SEQUENCE [LARGE SCALE GENOMIC DNA]</scope>
    <source>
        <strain evidence="2 3">TSA40</strain>
    </source>
</reference>
<accession>A0A254T917</accession>
<dbReference type="AlphaFoldDB" id="A0A254T917"/>